<gene>
    <name evidence="2" type="ORF">MF672_025105</name>
</gene>
<dbReference type="Pfam" id="PF02627">
    <property type="entry name" value="CMD"/>
    <property type="match status" value="1"/>
</dbReference>
<feature type="domain" description="Carboxymuconolactone decarboxylase-like" evidence="1">
    <location>
        <begin position="42"/>
        <end position="106"/>
    </location>
</feature>
<evidence type="ECO:0000313" key="3">
    <source>
        <dbReference type="Proteomes" id="UP001317259"/>
    </source>
</evidence>
<dbReference type="InterPro" id="IPR003779">
    <property type="entry name" value="CMD-like"/>
</dbReference>
<accession>A0ABT0FXK6</accession>
<reference evidence="2 3" key="1">
    <citation type="submission" date="2022-04" db="EMBL/GenBank/DDBJ databases">
        <title>Genome draft of Actinomadura sp. ATCC 31491.</title>
        <authorList>
            <person name="Shi X."/>
            <person name="Du Y."/>
        </authorList>
    </citation>
    <scope>NUCLEOTIDE SEQUENCE [LARGE SCALE GENOMIC DNA]</scope>
    <source>
        <strain evidence="2 3">ATCC 31491</strain>
    </source>
</reference>
<dbReference type="RefSeq" id="WP_242383313.1">
    <property type="nucleotide sequence ID" value="NZ_JAKRKC020000001.1"/>
</dbReference>
<organism evidence="2 3">
    <name type="scientific">Actinomadura luzonensis</name>
    <dbReference type="NCBI Taxonomy" id="2805427"/>
    <lineage>
        <taxon>Bacteria</taxon>
        <taxon>Bacillati</taxon>
        <taxon>Actinomycetota</taxon>
        <taxon>Actinomycetes</taxon>
        <taxon>Streptosporangiales</taxon>
        <taxon>Thermomonosporaceae</taxon>
        <taxon>Actinomadura</taxon>
    </lineage>
</organism>
<evidence type="ECO:0000313" key="2">
    <source>
        <dbReference type="EMBL" id="MCK2217045.1"/>
    </source>
</evidence>
<dbReference type="PANTHER" id="PTHR34846">
    <property type="entry name" value="4-CARBOXYMUCONOLACTONE DECARBOXYLASE FAMILY PROTEIN (AFU_ORTHOLOGUE AFUA_6G11590)"/>
    <property type="match status" value="1"/>
</dbReference>
<comment type="caution">
    <text evidence="2">The sequence shown here is derived from an EMBL/GenBank/DDBJ whole genome shotgun (WGS) entry which is preliminary data.</text>
</comment>
<proteinExistence type="predicted"/>
<dbReference type="EMBL" id="JAKRKC020000001">
    <property type="protein sequence ID" value="MCK2217045.1"/>
    <property type="molecule type" value="Genomic_DNA"/>
</dbReference>
<evidence type="ECO:0000259" key="1">
    <source>
        <dbReference type="Pfam" id="PF02627"/>
    </source>
</evidence>
<protein>
    <submittedName>
        <fullName evidence="2">Carboxymuconolactone decarboxylase family protein</fullName>
    </submittedName>
</protein>
<name>A0ABT0FXK6_9ACTN</name>
<keyword evidence="3" id="KW-1185">Reference proteome</keyword>
<dbReference type="PANTHER" id="PTHR34846:SF5">
    <property type="entry name" value="CARBOXYMUCONOLACTONE DECARBOXYLASE-LIKE DOMAIN-CONTAINING PROTEIN"/>
    <property type="match status" value="1"/>
</dbReference>
<dbReference type="Proteomes" id="UP001317259">
    <property type="component" value="Unassembled WGS sequence"/>
</dbReference>
<sequence>MPRVAPLEPPYPADVERSLRRWMPPGVPYQPLLLFRVLHRHPELASRMFPLGAGLLGHGLLPAADRELVIARVTARAGCGYEWGVHAATLAPQAGLTPERLRATATGPGTGGGPGTDGSWPPRHAALLAAVDELHDTARLSRPAWDALHAHYEDAQLLELLVLAGWYRTIAYLANGLELEDEPWGVPFPGPGRAGR</sequence>